<protein>
    <recommendedName>
        <fullName evidence="3">DUF4276 family protein</fullName>
    </recommendedName>
</protein>
<accession>A0ABU5TD53</accession>
<evidence type="ECO:0008006" key="3">
    <source>
        <dbReference type="Google" id="ProtNLM"/>
    </source>
</evidence>
<sequence>MTQNRQTIVILCEDRQQYVFARYFLQKKGLTGNFIDKSCPSGRQAGEQYVRERYAAEVKAHRSKNYLNICLIVVIDADRNTVPERIKQLDSVLEEKRHRKEKIAIFVPKRNIETWIHYLQSGEPIDEVVAYSKLANQGECKPFVEQLVDQCVLGLPSNAPPSMHDACIELKRIIE</sequence>
<dbReference type="Proteomes" id="UP001301388">
    <property type="component" value="Unassembled WGS sequence"/>
</dbReference>
<reference evidence="1 2" key="1">
    <citation type="submission" date="2023-12" db="EMBL/GenBank/DDBJ databases">
        <title>Baltic Sea Cyanobacteria.</title>
        <authorList>
            <person name="Delbaje E."/>
            <person name="Fewer D.P."/>
            <person name="Shishido T.K."/>
        </authorList>
    </citation>
    <scope>NUCLEOTIDE SEQUENCE [LARGE SCALE GENOMIC DNA]</scope>
    <source>
        <strain evidence="1 2">UHCC 0370</strain>
    </source>
</reference>
<gene>
    <name evidence="1" type="ORF">VB774_01065</name>
</gene>
<dbReference type="EMBL" id="JAYGIE010000002">
    <property type="protein sequence ID" value="MEA5476199.1"/>
    <property type="molecule type" value="Genomic_DNA"/>
</dbReference>
<dbReference type="RefSeq" id="WP_323259138.1">
    <property type="nucleotide sequence ID" value="NZ_JAYGIE010000002.1"/>
</dbReference>
<proteinExistence type="predicted"/>
<evidence type="ECO:0000313" key="1">
    <source>
        <dbReference type="EMBL" id="MEA5476199.1"/>
    </source>
</evidence>
<comment type="caution">
    <text evidence="1">The sequence shown here is derived from an EMBL/GenBank/DDBJ whole genome shotgun (WGS) entry which is preliminary data.</text>
</comment>
<evidence type="ECO:0000313" key="2">
    <source>
        <dbReference type="Proteomes" id="UP001301388"/>
    </source>
</evidence>
<keyword evidence="2" id="KW-1185">Reference proteome</keyword>
<name>A0ABU5TD53_9CYAN</name>
<organism evidence="1 2">
    <name type="scientific">Pseudanabaena galeata UHCC 0370</name>
    <dbReference type="NCBI Taxonomy" id="3110310"/>
    <lineage>
        <taxon>Bacteria</taxon>
        <taxon>Bacillati</taxon>
        <taxon>Cyanobacteriota</taxon>
        <taxon>Cyanophyceae</taxon>
        <taxon>Pseudanabaenales</taxon>
        <taxon>Pseudanabaenaceae</taxon>
        <taxon>Pseudanabaena</taxon>
    </lineage>
</organism>